<dbReference type="EMBL" id="DF977446">
    <property type="protein sequence ID" value="GAW25032.1"/>
    <property type="molecule type" value="Genomic_DNA"/>
</dbReference>
<evidence type="ECO:0000313" key="3">
    <source>
        <dbReference type="Proteomes" id="UP000054516"/>
    </source>
</evidence>
<organism evidence="2">
    <name type="scientific">Rosellinia necatrix</name>
    <name type="common">White root-rot fungus</name>
    <dbReference type="NCBI Taxonomy" id="77044"/>
    <lineage>
        <taxon>Eukaryota</taxon>
        <taxon>Fungi</taxon>
        <taxon>Dikarya</taxon>
        <taxon>Ascomycota</taxon>
        <taxon>Pezizomycotina</taxon>
        <taxon>Sordariomycetes</taxon>
        <taxon>Xylariomycetidae</taxon>
        <taxon>Xylariales</taxon>
        <taxon>Xylariaceae</taxon>
        <taxon>Rosellinia</taxon>
    </lineage>
</organism>
<keyword evidence="3" id="KW-1185">Reference proteome</keyword>
<dbReference type="AlphaFoldDB" id="A0A1S8A4X5"/>
<protein>
    <submittedName>
        <fullName evidence="2">Uncharacterized protein</fullName>
    </submittedName>
</protein>
<reference evidence="2" key="1">
    <citation type="submission" date="2016-03" db="EMBL/GenBank/DDBJ databases">
        <title>Draft genome sequence of Rosellinia necatrix.</title>
        <authorList>
            <person name="Kanematsu S."/>
        </authorList>
    </citation>
    <scope>NUCLEOTIDE SEQUENCE [LARGE SCALE GENOMIC DNA]</scope>
    <source>
        <strain evidence="2">W97</strain>
    </source>
</reference>
<name>A0A1S8A4X5_ROSNE</name>
<accession>A0A1S8A4X5</accession>
<evidence type="ECO:0000313" key="2">
    <source>
        <dbReference type="EMBL" id="GAW25032.1"/>
    </source>
</evidence>
<dbReference type="Proteomes" id="UP000054516">
    <property type="component" value="Unassembled WGS sequence"/>
</dbReference>
<evidence type="ECO:0000256" key="1">
    <source>
        <dbReference type="SAM" id="MobiDB-lite"/>
    </source>
</evidence>
<sequence length="83" mass="9298">MLGYGTVEPTERPLPAPDEPRFDAEMGHFHWMSRGPTAMPRRGKNPGALVFQVIHEPVENKLAHLDSCHLQNDDISHTQLIGT</sequence>
<gene>
    <name evidence="2" type="ORF">SAMD00023353_0101600</name>
</gene>
<feature type="region of interest" description="Disordered" evidence="1">
    <location>
        <begin position="1"/>
        <end position="22"/>
    </location>
</feature>
<proteinExistence type="predicted"/>